<feature type="transmembrane region" description="Helical" evidence="5">
    <location>
        <begin position="284"/>
        <end position="302"/>
    </location>
</feature>
<sequence>MSNGLIQGLAAYFLWPGLLAGALLGWLYLWLSRALIARMQRRFGPPFYQPFFDFVKLLGKRSMVPAGTAPLLYYGLPLAAVISITLALAVMPLPGGLNASFTGDLILVLYLMEMPAFCDILAGFASRSIYGQVGSSREAALILGYSLPFIAAVSALAIQADSFRMVDVLALPFGPVHVLAAAAFILAVPARLKSNPFSIPNAEQEIVAGPHVEYNGPALALFELAHGLEFVAVGALFSVLFIPRLPSAGLNLVLYLAAGLLLVLITSVLAAATARLQIHRAFRFYWTWGALAALGCVVLAALL</sequence>
<keyword evidence="4 5" id="KW-0472">Membrane</keyword>
<dbReference type="STRING" id="229921.ADN01_14170"/>
<organism evidence="6 7">
    <name type="scientific">Levilinea saccharolytica</name>
    <dbReference type="NCBI Taxonomy" id="229921"/>
    <lineage>
        <taxon>Bacteria</taxon>
        <taxon>Bacillati</taxon>
        <taxon>Chloroflexota</taxon>
        <taxon>Anaerolineae</taxon>
        <taxon>Anaerolineales</taxon>
        <taxon>Anaerolineaceae</taxon>
        <taxon>Levilinea</taxon>
    </lineage>
</organism>
<dbReference type="Pfam" id="PF00146">
    <property type="entry name" value="NADHdh"/>
    <property type="match status" value="1"/>
</dbReference>
<evidence type="ECO:0000256" key="3">
    <source>
        <dbReference type="ARBA" id="ARBA00022989"/>
    </source>
</evidence>
<accession>A0A0P6XIC2</accession>
<dbReference type="AlphaFoldDB" id="A0A0P6XIC2"/>
<name>A0A0P6XIC2_9CHLR</name>
<dbReference type="OrthoDB" id="160735at2"/>
<reference evidence="6 7" key="1">
    <citation type="submission" date="2015-07" db="EMBL/GenBank/DDBJ databases">
        <title>Genome sequence of Levilinea saccharolytica DSM 16555.</title>
        <authorList>
            <person name="Hemp J."/>
            <person name="Ward L.M."/>
            <person name="Pace L.A."/>
            <person name="Fischer W.W."/>
        </authorList>
    </citation>
    <scope>NUCLEOTIDE SEQUENCE [LARGE SCALE GENOMIC DNA]</scope>
    <source>
        <strain evidence="6 7">KIBI-1</strain>
    </source>
</reference>
<evidence type="ECO:0000256" key="5">
    <source>
        <dbReference type="SAM" id="Phobius"/>
    </source>
</evidence>
<feature type="transmembrane region" description="Helical" evidence="5">
    <location>
        <begin position="71"/>
        <end position="93"/>
    </location>
</feature>
<dbReference type="PANTHER" id="PTHR43359:SF1">
    <property type="entry name" value="FORMATE HYDROGENLYASE SUBUNIT 4-RELATED"/>
    <property type="match status" value="1"/>
</dbReference>
<evidence type="ECO:0000313" key="6">
    <source>
        <dbReference type="EMBL" id="KPL79623.1"/>
    </source>
</evidence>
<dbReference type="InterPro" id="IPR001694">
    <property type="entry name" value="NADH_UbQ_OxRdtase_su1/FPO"/>
</dbReference>
<protein>
    <submittedName>
        <fullName evidence="6">2-hydroxyacid dehydrogenase</fullName>
    </submittedName>
</protein>
<keyword evidence="3 5" id="KW-1133">Transmembrane helix</keyword>
<keyword evidence="2 5" id="KW-0812">Transmembrane</keyword>
<feature type="transmembrane region" description="Helical" evidence="5">
    <location>
        <begin position="105"/>
        <end position="126"/>
    </location>
</feature>
<feature type="transmembrane region" description="Helical" evidence="5">
    <location>
        <begin position="12"/>
        <end position="31"/>
    </location>
</feature>
<dbReference type="GO" id="GO:0005886">
    <property type="term" value="C:plasma membrane"/>
    <property type="evidence" value="ECO:0007669"/>
    <property type="project" value="TreeGrafter"/>
</dbReference>
<dbReference type="RefSeq" id="WP_062417784.1">
    <property type="nucleotide sequence ID" value="NZ_DF967974.1"/>
</dbReference>
<dbReference type="PANTHER" id="PTHR43359">
    <property type="entry name" value="FORMATE HYDROGENLYASE SUBUNIT 4"/>
    <property type="match status" value="1"/>
</dbReference>
<evidence type="ECO:0000313" key="7">
    <source>
        <dbReference type="Proteomes" id="UP000050501"/>
    </source>
</evidence>
<evidence type="ECO:0000256" key="2">
    <source>
        <dbReference type="ARBA" id="ARBA00022692"/>
    </source>
</evidence>
<keyword evidence="7" id="KW-1185">Reference proteome</keyword>
<comment type="subcellular location">
    <subcellularLocation>
        <location evidence="1">Membrane</location>
        <topology evidence="1">Multi-pass membrane protein</topology>
    </subcellularLocation>
</comment>
<feature type="transmembrane region" description="Helical" evidence="5">
    <location>
        <begin position="227"/>
        <end position="246"/>
    </location>
</feature>
<dbReference type="EMBL" id="LGCM01000047">
    <property type="protein sequence ID" value="KPL79623.1"/>
    <property type="molecule type" value="Genomic_DNA"/>
</dbReference>
<comment type="caution">
    <text evidence="6">The sequence shown here is derived from an EMBL/GenBank/DDBJ whole genome shotgun (WGS) entry which is preliminary data.</text>
</comment>
<proteinExistence type="predicted"/>
<dbReference type="InterPro" id="IPR052561">
    <property type="entry name" value="ComplexI_Subunit1"/>
</dbReference>
<evidence type="ECO:0000256" key="4">
    <source>
        <dbReference type="ARBA" id="ARBA00023136"/>
    </source>
</evidence>
<dbReference type="Proteomes" id="UP000050501">
    <property type="component" value="Unassembled WGS sequence"/>
</dbReference>
<gene>
    <name evidence="6" type="ORF">ADN01_14170</name>
</gene>
<feature type="transmembrane region" description="Helical" evidence="5">
    <location>
        <begin position="138"/>
        <end position="158"/>
    </location>
</feature>
<feature type="transmembrane region" description="Helical" evidence="5">
    <location>
        <begin position="170"/>
        <end position="188"/>
    </location>
</feature>
<feature type="transmembrane region" description="Helical" evidence="5">
    <location>
        <begin position="252"/>
        <end position="272"/>
    </location>
</feature>
<evidence type="ECO:0000256" key="1">
    <source>
        <dbReference type="ARBA" id="ARBA00004141"/>
    </source>
</evidence>